<protein>
    <recommendedName>
        <fullName evidence="4">Zinc ribbon domain-containing protein</fullName>
    </recommendedName>
</protein>
<name>A0ABP0P1D5_9DINO</name>
<accession>A0ABP0P1D5</accession>
<evidence type="ECO:0000256" key="1">
    <source>
        <dbReference type="SAM" id="MobiDB-lite"/>
    </source>
</evidence>
<evidence type="ECO:0000313" key="3">
    <source>
        <dbReference type="Proteomes" id="UP001642484"/>
    </source>
</evidence>
<sequence>MALPEDSSRRLGVCFLISPEPLPEFQAPALKVPLPKFPLEKEKAYSQAWPEHLNRQDPFARYRKGASRYYAPAKFDPFKEWRDPDEAMEGVSTPVPFTAAQPPEFPELDDSAPSRCGRCGSTLAAENNFCGRCGLARSTDRGYQHPEKLLPGPPLRHDASQPGPMIKPALGPSSGRPGPPGSLGPPPGTVRPGGVCPGPGGPLLGPPKGTIKSSCRPMNRKHCAPAMGPVCG</sequence>
<reference evidence="2 3" key="1">
    <citation type="submission" date="2024-02" db="EMBL/GenBank/DDBJ databases">
        <authorList>
            <person name="Chen Y."/>
            <person name="Shah S."/>
            <person name="Dougan E. K."/>
            <person name="Thang M."/>
            <person name="Chan C."/>
        </authorList>
    </citation>
    <scope>NUCLEOTIDE SEQUENCE [LARGE SCALE GENOMIC DNA]</scope>
</reference>
<feature type="region of interest" description="Disordered" evidence="1">
    <location>
        <begin position="142"/>
        <end position="232"/>
    </location>
</feature>
<evidence type="ECO:0000313" key="2">
    <source>
        <dbReference type="EMBL" id="CAK9069853.1"/>
    </source>
</evidence>
<organism evidence="2 3">
    <name type="scientific">Durusdinium trenchii</name>
    <dbReference type="NCBI Taxonomy" id="1381693"/>
    <lineage>
        <taxon>Eukaryota</taxon>
        <taxon>Sar</taxon>
        <taxon>Alveolata</taxon>
        <taxon>Dinophyceae</taxon>
        <taxon>Suessiales</taxon>
        <taxon>Symbiodiniaceae</taxon>
        <taxon>Durusdinium</taxon>
    </lineage>
</organism>
<evidence type="ECO:0008006" key="4">
    <source>
        <dbReference type="Google" id="ProtNLM"/>
    </source>
</evidence>
<dbReference type="EMBL" id="CAXAMN010022472">
    <property type="protein sequence ID" value="CAK9069853.1"/>
    <property type="molecule type" value="Genomic_DNA"/>
</dbReference>
<feature type="compositionally biased region" description="Pro residues" evidence="1">
    <location>
        <begin position="177"/>
        <end position="189"/>
    </location>
</feature>
<dbReference type="Proteomes" id="UP001642484">
    <property type="component" value="Unassembled WGS sequence"/>
</dbReference>
<keyword evidence="3" id="KW-1185">Reference proteome</keyword>
<comment type="caution">
    <text evidence="2">The sequence shown here is derived from an EMBL/GenBank/DDBJ whole genome shotgun (WGS) entry which is preliminary data.</text>
</comment>
<gene>
    <name evidence="2" type="ORF">CCMP2556_LOCUS34346</name>
</gene>
<proteinExistence type="predicted"/>